<feature type="non-terminal residue" evidence="2">
    <location>
        <position position="228"/>
    </location>
</feature>
<feature type="chain" id="PRO_5045733265" evidence="1">
    <location>
        <begin position="20"/>
        <end position="228"/>
    </location>
</feature>
<sequence length="228" mass="24849">MKKILLLILFVGFAVGANAQVGIGTADPSLSSQLEIISSDRGILIPRVRLESVVDRTTISSGNVESLLVFNITDSDLITPGYYYWFDERWRRLAWTGSEANSNNFVIYDPTTNQFFYTNEDGDLVAIDLGDLINETVTTLVDNGDGTYTHTSEDGTVTVVDVPASVVNQFEDIINSGPVTINGDTFTSIEEYIENIVALNETVTTLVDNGDGTYTHTSEDGTVTVVDV</sequence>
<accession>A0ABW4VS76</accession>
<dbReference type="Proteomes" id="UP001597361">
    <property type="component" value="Unassembled WGS sequence"/>
</dbReference>
<feature type="signal peptide" evidence="1">
    <location>
        <begin position="1"/>
        <end position="19"/>
    </location>
</feature>
<proteinExistence type="predicted"/>
<protein>
    <submittedName>
        <fullName evidence="2">Uncharacterized protein</fullName>
    </submittedName>
</protein>
<comment type="caution">
    <text evidence="2">The sequence shown here is derived from an EMBL/GenBank/DDBJ whole genome shotgun (WGS) entry which is preliminary data.</text>
</comment>
<evidence type="ECO:0000313" key="2">
    <source>
        <dbReference type="EMBL" id="MFD2037539.1"/>
    </source>
</evidence>
<keyword evidence="3" id="KW-1185">Reference proteome</keyword>
<keyword evidence="1" id="KW-0732">Signal</keyword>
<gene>
    <name evidence="2" type="ORF">ACFSKL_22285</name>
</gene>
<dbReference type="EMBL" id="JBHUHR010000049">
    <property type="protein sequence ID" value="MFD2037539.1"/>
    <property type="molecule type" value="Genomic_DNA"/>
</dbReference>
<organism evidence="2 3">
    <name type="scientific">Belliella marina</name>
    <dbReference type="NCBI Taxonomy" id="1644146"/>
    <lineage>
        <taxon>Bacteria</taxon>
        <taxon>Pseudomonadati</taxon>
        <taxon>Bacteroidota</taxon>
        <taxon>Cytophagia</taxon>
        <taxon>Cytophagales</taxon>
        <taxon>Cyclobacteriaceae</taxon>
        <taxon>Belliella</taxon>
    </lineage>
</organism>
<evidence type="ECO:0000313" key="3">
    <source>
        <dbReference type="Proteomes" id="UP001597361"/>
    </source>
</evidence>
<evidence type="ECO:0000256" key="1">
    <source>
        <dbReference type="SAM" id="SignalP"/>
    </source>
</evidence>
<name>A0ABW4VS76_9BACT</name>
<reference evidence="3" key="1">
    <citation type="journal article" date="2019" name="Int. J. Syst. Evol. Microbiol.">
        <title>The Global Catalogue of Microorganisms (GCM) 10K type strain sequencing project: providing services to taxonomists for standard genome sequencing and annotation.</title>
        <authorList>
            <consortium name="The Broad Institute Genomics Platform"/>
            <consortium name="The Broad Institute Genome Sequencing Center for Infectious Disease"/>
            <person name="Wu L."/>
            <person name="Ma J."/>
        </authorList>
    </citation>
    <scope>NUCLEOTIDE SEQUENCE [LARGE SCALE GENOMIC DNA]</scope>
    <source>
        <strain evidence="3">CGMCC 1.15180</strain>
    </source>
</reference>